<dbReference type="InterPro" id="IPR050398">
    <property type="entry name" value="HssS/ArlS-like"/>
</dbReference>
<proteinExistence type="predicted"/>
<evidence type="ECO:0000256" key="5">
    <source>
        <dbReference type="ARBA" id="ARBA00022553"/>
    </source>
</evidence>
<dbReference type="PANTHER" id="PTHR45528">
    <property type="entry name" value="SENSOR HISTIDINE KINASE CPXA"/>
    <property type="match status" value="1"/>
</dbReference>
<dbReference type="PANTHER" id="PTHR45528:SF1">
    <property type="entry name" value="SENSOR HISTIDINE KINASE CPXA"/>
    <property type="match status" value="1"/>
</dbReference>
<evidence type="ECO:0000256" key="1">
    <source>
        <dbReference type="ARBA" id="ARBA00000085"/>
    </source>
</evidence>
<dbReference type="InterPro" id="IPR036890">
    <property type="entry name" value="HATPase_C_sf"/>
</dbReference>
<evidence type="ECO:0000256" key="11">
    <source>
        <dbReference type="ARBA" id="ARBA00022989"/>
    </source>
</evidence>
<evidence type="ECO:0000259" key="14">
    <source>
        <dbReference type="PROSITE" id="PS50109"/>
    </source>
</evidence>
<dbReference type="GO" id="GO:0005524">
    <property type="term" value="F:ATP binding"/>
    <property type="evidence" value="ECO:0007669"/>
    <property type="project" value="UniProtKB-KW"/>
</dbReference>
<dbReference type="AlphaFoldDB" id="A0A011UBY4"/>
<keyword evidence="10" id="KW-0067">ATP-binding</keyword>
<evidence type="ECO:0000256" key="13">
    <source>
        <dbReference type="ARBA" id="ARBA00023136"/>
    </source>
</evidence>
<feature type="domain" description="Histidine kinase" evidence="14">
    <location>
        <begin position="88"/>
        <end position="296"/>
    </location>
</feature>
<comment type="caution">
    <text evidence="15">The sequence shown here is derived from an EMBL/GenBank/DDBJ whole genome shotgun (WGS) entry which is preliminary data.</text>
</comment>
<dbReference type="PATRIC" id="fig|1341156.4.peg.3134"/>
<dbReference type="GO" id="GO:0000155">
    <property type="term" value="F:phosphorelay sensor kinase activity"/>
    <property type="evidence" value="ECO:0007669"/>
    <property type="project" value="InterPro"/>
</dbReference>
<dbReference type="SMART" id="SM00388">
    <property type="entry name" value="HisKA"/>
    <property type="match status" value="1"/>
</dbReference>
<dbReference type="SMART" id="SM00387">
    <property type="entry name" value="HATPase_c"/>
    <property type="match status" value="1"/>
</dbReference>
<sequence>MIAAIVIPGVICAGLLIYILIMKHQLRVMRRELERTAEFDYDRHLLISLFDKDVNDLAGEINKSIDHQKKLKMETEQAELSLRQSVSDIAHDLRTPLAVIKGDLQLILRDDGISENCRGYAGICLEKTERLKEMCDEFFELAVLESESGTVDVGKINLTNLLMSFIAENEGMIRLSGLEPEISLPPKTVFVHGDTQLVGRMLGNLLGNVLKYSHEFFTLTLTEDGCLTISNPISMNIPEPERLFERTYRADRARGGKGAGLGLYIVKLLAQKQGAEVSADVKDDMLSVRIKFLCAE</sequence>
<dbReference type="InterPro" id="IPR003661">
    <property type="entry name" value="HisK_dim/P_dom"/>
</dbReference>
<comment type="catalytic activity">
    <reaction evidence="1">
        <text>ATP + protein L-histidine = ADP + protein N-phospho-L-histidine.</text>
        <dbReference type="EC" id="2.7.13.3"/>
    </reaction>
</comment>
<dbReference type="InterPro" id="IPR036097">
    <property type="entry name" value="HisK_dim/P_sf"/>
</dbReference>
<keyword evidence="8" id="KW-0547">Nucleotide-binding</keyword>
<dbReference type="Pfam" id="PF00512">
    <property type="entry name" value="HisKA"/>
    <property type="match status" value="1"/>
</dbReference>
<dbReference type="GO" id="GO:0005886">
    <property type="term" value="C:plasma membrane"/>
    <property type="evidence" value="ECO:0007669"/>
    <property type="project" value="UniProtKB-SubCell"/>
</dbReference>
<reference evidence="15 16" key="1">
    <citation type="submission" date="2013-06" db="EMBL/GenBank/DDBJ databases">
        <title>Rumen cellulosomics: divergent fiber-degrading strategies revealed by comparative genome-wide analysis of six Ruminococcal strains.</title>
        <authorList>
            <person name="Dassa B."/>
            <person name="Borovok I."/>
            <person name="Lamed R."/>
            <person name="Flint H."/>
            <person name="Yeoman C.J."/>
            <person name="White B."/>
            <person name="Bayer E.A."/>
        </authorList>
    </citation>
    <scope>NUCLEOTIDE SEQUENCE [LARGE SCALE GENOMIC DNA]</scope>
    <source>
        <strain evidence="15 16">SY3</strain>
    </source>
</reference>
<name>A0A011UBY4_RUMAL</name>
<evidence type="ECO:0000256" key="7">
    <source>
        <dbReference type="ARBA" id="ARBA00022692"/>
    </source>
</evidence>
<comment type="subcellular location">
    <subcellularLocation>
        <location evidence="2">Cell membrane</location>
        <topology evidence="2">Multi-pass membrane protein</topology>
    </subcellularLocation>
</comment>
<keyword evidence="12" id="KW-0902">Two-component regulatory system</keyword>
<evidence type="ECO:0000256" key="12">
    <source>
        <dbReference type="ARBA" id="ARBA00023012"/>
    </source>
</evidence>
<dbReference type="InterPro" id="IPR003594">
    <property type="entry name" value="HATPase_dom"/>
</dbReference>
<dbReference type="InterPro" id="IPR005467">
    <property type="entry name" value="His_kinase_dom"/>
</dbReference>
<dbReference type="Gene3D" id="1.10.287.130">
    <property type="match status" value="1"/>
</dbReference>
<dbReference type="SUPFAM" id="SSF55874">
    <property type="entry name" value="ATPase domain of HSP90 chaperone/DNA topoisomerase II/histidine kinase"/>
    <property type="match status" value="1"/>
</dbReference>
<keyword evidence="16" id="KW-1185">Reference proteome</keyword>
<gene>
    <name evidence="15" type="ORF">RASY3_17665</name>
</gene>
<evidence type="ECO:0000256" key="3">
    <source>
        <dbReference type="ARBA" id="ARBA00012438"/>
    </source>
</evidence>
<evidence type="ECO:0000256" key="4">
    <source>
        <dbReference type="ARBA" id="ARBA00022475"/>
    </source>
</evidence>
<evidence type="ECO:0000313" key="16">
    <source>
        <dbReference type="Proteomes" id="UP000021369"/>
    </source>
</evidence>
<dbReference type="CDD" id="cd00082">
    <property type="entry name" value="HisKA"/>
    <property type="match status" value="1"/>
</dbReference>
<protein>
    <recommendedName>
        <fullName evidence="3">histidine kinase</fullName>
        <ecNumber evidence="3">2.7.13.3</ecNumber>
    </recommendedName>
</protein>
<evidence type="ECO:0000313" key="15">
    <source>
        <dbReference type="EMBL" id="EXM38119.1"/>
    </source>
</evidence>
<dbReference type="EC" id="2.7.13.3" evidence="3"/>
<evidence type="ECO:0000256" key="6">
    <source>
        <dbReference type="ARBA" id="ARBA00022679"/>
    </source>
</evidence>
<dbReference type="Pfam" id="PF02518">
    <property type="entry name" value="HATPase_c"/>
    <property type="match status" value="1"/>
</dbReference>
<dbReference type="OrthoDB" id="335833at2"/>
<dbReference type="PROSITE" id="PS50109">
    <property type="entry name" value="HIS_KIN"/>
    <property type="match status" value="1"/>
</dbReference>
<keyword evidence="7" id="KW-0812">Transmembrane</keyword>
<dbReference type="SUPFAM" id="SSF47384">
    <property type="entry name" value="Homodimeric domain of signal transducing histidine kinase"/>
    <property type="match status" value="1"/>
</dbReference>
<evidence type="ECO:0000256" key="2">
    <source>
        <dbReference type="ARBA" id="ARBA00004651"/>
    </source>
</evidence>
<keyword evidence="11" id="KW-1133">Transmembrane helix</keyword>
<keyword evidence="4" id="KW-1003">Cell membrane</keyword>
<keyword evidence="6" id="KW-0808">Transferase</keyword>
<dbReference type="Proteomes" id="UP000021369">
    <property type="component" value="Unassembled WGS sequence"/>
</dbReference>
<keyword evidence="5" id="KW-0597">Phosphoprotein</keyword>
<evidence type="ECO:0000256" key="10">
    <source>
        <dbReference type="ARBA" id="ARBA00022840"/>
    </source>
</evidence>
<dbReference type="EMBL" id="JEOB01000004">
    <property type="protein sequence ID" value="EXM38119.1"/>
    <property type="molecule type" value="Genomic_DNA"/>
</dbReference>
<dbReference type="PRINTS" id="PR01780">
    <property type="entry name" value="LANTIREGPROT"/>
</dbReference>
<organism evidence="15 16">
    <name type="scientific">Ruminococcus albus SY3</name>
    <dbReference type="NCBI Taxonomy" id="1341156"/>
    <lineage>
        <taxon>Bacteria</taxon>
        <taxon>Bacillati</taxon>
        <taxon>Bacillota</taxon>
        <taxon>Clostridia</taxon>
        <taxon>Eubacteriales</taxon>
        <taxon>Oscillospiraceae</taxon>
        <taxon>Ruminococcus</taxon>
    </lineage>
</organism>
<dbReference type="InterPro" id="IPR008358">
    <property type="entry name" value="Sig_transdc_His_kin/Pase_MprB"/>
</dbReference>
<dbReference type="Gene3D" id="3.30.565.10">
    <property type="entry name" value="Histidine kinase-like ATPase, C-terminal domain"/>
    <property type="match status" value="1"/>
</dbReference>
<evidence type="ECO:0000256" key="8">
    <source>
        <dbReference type="ARBA" id="ARBA00022741"/>
    </source>
</evidence>
<accession>A0A011UBY4</accession>
<keyword evidence="9 15" id="KW-0418">Kinase</keyword>
<keyword evidence="13" id="KW-0472">Membrane</keyword>
<evidence type="ECO:0000256" key="9">
    <source>
        <dbReference type="ARBA" id="ARBA00022777"/>
    </source>
</evidence>